<protein>
    <submittedName>
        <fullName evidence="8">Glucose dehydrogenase [FAD, quinone]</fullName>
    </submittedName>
</protein>
<comment type="similarity">
    <text evidence="2">Belongs to the GMC oxidoreductase family.</text>
</comment>
<dbReference type="GO" id="GO:0016614">
    <property type="term" value="F:oxidoreductase activity, acting on CH-OH group of donors"/>
    <property type="evidence" value="ECO:0007669"/>
    <property type="project" value="InterPro"/>
</dbReference>
<dbReference type="OMA" id="FRNETYQ"/>
<evidence type="ECO:0000256" key="4">
    <source>
        <dbReference type="ARBA" id="ARBA00022827"/>
    </source>
</evidence>
<dbReference type="GO" id="GO:0050660">
    <property type="term" value="F:flavin adenine dinucleotide binding"/>
    <property type="evidence" value="ECO:0007669"/>
    <property type="project" value="InterPro"/>
</dbReference>
<dbReference type="InterPro" id="IPR012132">
    <property type="entry name" value="GMC_OxRdtase"/>
</dbReference>
<keyword evidence="9" id="KW-1185">Reference proteome</keyword>
<dbReference type="PANTHER" id="PTHR11552">
    <property type="entry name" value="GLUCOSE-METHANOL-CHOLINE GMC OXIDOREDUCTASE"/>
    <property type="match status" value="1"/>
</dbReference>
<feature type="domain" description="Glucose-methanol-choline oxidoreductase C-terminal" evidence="7">
    <location>
        <begin position="473"/>
        <end position="620"/>
    </location>
</feature>
<proteinExistence type="inferred from homology"/>
<keyword evidence="4 5" id="KW-0274">FAD</keyword>
<dbReference type="Gene3D" id="3.30.560.10">
    <property type="entry name" value="Glucose Oxidase, domain 3"/>
    <property type="match status" value="1"/>
</dbReference>
<gene>
    <name evidence="8" type="ORF">Fcan01_04563</name>
</gene>
<comment type="cofactor">
    <cofactor evidence="1 5">
        <name>FAD</name>
        <dbReference type="ChEBI" id="CHEBI:57692"/>
    </cofactor>
</comment>
<reference evidence="8 9" key="1">
    <citation type="submission" date="2015-12" db="EMBL/GenBank/DDBJ databases">
        <title>The genome of Folsomia candida.</title>
        <authorList>
            <person name="Faddeeva A."/>
            <person name="Derks M.F."/>
            <person name="Anvar Y."/>
            <person name="Smit S."/>
            <person name="Van Straalen N."/>
            <person name="Roelofs D."/>
        </authorList>
    </citation>
    <scope>NUCLEOTIDE SEQUENCE [LARGE SCALE GENOMIC DNA]</scope>
    <source>
        <strain evidence="8 9">VU population</strain>
        <tissue evidence="8">Whole body</tissue>
    </source>
</reference>
<dbReference type="OrthoDB" id="269227at2759"/>
<dbReference type="InterPro" id="IPR007867">
    <property type="entry name" value="GMC_OxRtase_C"/>
</dbReference>
<dbReference type="AlphaFoldDB" id="A0A226EQS6"/>
<evidence type="ECO:0000256" key="5">
    <source>
        <dbReference type="PIRSR" id="PIRSR000137-2"/>
    </source>
</evidence>
<dbReference type="SUPFAM" id="SSF54373">
    <property type="entry name" value="FAD-linked reductases, C-terminal domain"/>
    <property type="match status" value="1"/>
</dbReference>
<evidence type="ECO:0000313" key="9">
    <source>
        <dbReference type="Proteomes" id="UP000198287"/>
    </source>
</evidence>
<dbReference type="Pfam" id="PF05199">
    <property type="entry name" value="GMC_oxred_C"/>
    <property type="match status" value="1"/>
</dbReference>
<feature type="binding site" evidence="5">
    <location>
        <position position="276"/>
    </location>
    <ligand>
        <name>FAD</name>
        <dbReference type="ChEBI" id="CHEBI:57692"/>
    </ligand>
</feature>
<accession>A0A226EQS6</accession>
<sequence length="649" mass="71839">MTPESILGIGGASGSFMRFVYNALSMMGLFITAFTKHDRVRDKFQMETKEAPPSTIETYDFIIVGGGTAGSIVANRLSEKYKVLLLEAGGEPFPLQSVPSLAPYMMMSRKDISWMYKSVPQKYACQAMNKQKTNLSQGKGLGGSSNLGLLNYLRGSPFDFESWANLTDNPNWKYSNLLPYFRRIENYQGRWNNPMTHGFEGEVQLQTPNFTGMADRFIRAGIEMNYKMSDLNGFFTEGFDYILSPLRRGYRQTTTTAYLNTIRPRPKLDIRKYAQVEKILFHKNDPSAKPSAYGVVYARHGNLIMAVAKKEVILSAGVINSPKLLMLSGIGPQNHLHSIKIPIVKNLLGVGKNLQDHLITYLGPFMLNTTKSFLLDRDLKAETIAQFGLADGQGPLTSTGIHANAILTSSQQKMSGNLMWPDLHLTLYGMSHHATMDQEFVDMFNLEPEVADQYFKNTKGQDSFSIIISAGRPFSRGNVRLVDSNINSDPVINPKYFSDPRDTDVMMDGIYRALSLIENSVSFRVMGASLTSEPFPSCAEFEFKTKSYWACYLKYFTMSGNNLVGTCAMGVKASSGGGGGQAVVDGDLKVLGVNGLRIIDASVMPSIPVGGTLAATMVIAEKGVDIIRNYWDEVEMMSVNASRVQKMGN</sequence>
<evidence type="ECO:0000259" key="7">
    <source>
        <dbReference type="Pfam" id="PF05199"/>
    </source>
</evidence>
<dbReference type="Pfam" id="PF00732">
    <property type="entry name" value="GMC_oxred_N"/>
    <property type="match status" value="1"/>
</dbReference>
<organism evidence="8 9">
    <name type="scientific">Folsomia candida</name>
    <name type="common">Springtail</name>
    <dbReference type="NCBI Taxonomy" id="158441"/>
    <lineage>
        <taxon>Eukaryota</taxon>
        <taxon>Metazoa</taxon>
        <taxon>Ecdysozoa</taxon>
        <taxon>Arthropoda</taxon>
        <taxon>Hexapoda</taxon>
        <taxon>Collembola</taxon>
        <taxon>Entomobryomorpha</taxon>
        <taxon>Isotomoidea</taxon>
        <taxon>Isotomidae</taxon>
        <taxon>Proisotominae</taxon>
        <taxon>Folsomia</taxon>
    </lineage>
</organism>
<dbReference type="Gene3D" id="3.50.50.60">
    <property type="entry name" value="FAD/NAD(P)-binding domain"/>
    <property type="match status" value="1"/>
</dbReference>
<evidence type="ECO:0000256" key="3">
    <source>
        <dbReference type="ARBA" id="ARBA00022630"/>
    </source>
</evidence>
<keyword evidence="3" id="KW-0285">Flavoprotein</keyword>
<feature type="domain" description="Glucose-methanol-choline oxidoreductase N-terminal" evidence="6">
    <location>
        <begin position="59"/>
        <end position="358"/>
    </location>
</feature>
<evidence type="ECO:0000313" key="8">
    <source>
        <dbReference type="EMBL" id="OXA59171.1"/>
    </source>
</evidence>
<dbReference type="InterPro" id="IPR036188">
    <property type="entry name" value="FAD/NAD-bd_sf"/>
</dbReference>
<name>A0A226EQS6_FOLCA</name>
<dbReference type="EMBL" id="LNIX01000002">
    <property type="protein sequence ID" value="OXA59171.1"/>
    <property type="molecule type" value="Genomic_DNA"/>
</dbReference>
<comment type="caution">
    <text evidence="8">The sequence shown here is derived from an EMBL/GenBank/DDBJ whole genome shotgun (WGS) entry which is preliminary data.</text>
</comment>
<dbReference type="InterPro" id="IPR000172">
    <property type="entry name" value="GMC_OxRdtase_N"/>
</dbReference>
<dbReference type="PIRSF" id="PIRSF000137">
    <property type="entry name" value="Alcohol_oxidase"/>
    <property type="match status" value="1"/>
</dbReference>
<dbReference type="SUPFAM" id="SSF51905">
    <property type="entry name" value="FAD/NAD(P)-binding domain"/>
    <property type="match status" value="1"/>
</dbReference>
<evidence type="ECO:0000259" key="6">
    <source>
        <dbReference type="Pfam" id="PF00732"/>
    </source>
</evidence>
<evidence type="ECO:0000256" key="1">
    <source>
        <dbReference type="ARBA" id="ARBA00001974"/>
    </source>
</evidence>
<evidence type="ECO:0000256" key="2">
    <source>
        <dbReference type="ARBA" id="ARBA00010790"/>
    </source>
</evidence>
<dbReference type="PANTHER" id="PTHR11552:SF147">
    <property type="entry name" value="CHOLINE DEHYDROGENASE, MITOCHONDRIAL"/>
    <property type="match status" value="1"/>
</dbReference>
<dbReference type="Proteomes" id="UP000198287">
    <property type="component" value="Unassembled WGS sequence"/>
</dbReference>